<comment type="caution">
    <text evidence="1">The sequence shown here is derived from an EMBL/GenBank/DDBJ whole genome shotgun (WGS) entry which is preliminary data.</text>
</comment>
<dbReference type="AlphaFoldDB" id="A0A8S9J9E3"/>
<proteinExistence type="predicted"/>
<sequence>MVWCSGRNGQGGAFPGITGGGGTVTRGYSKGGPGGGSSDSDDGIFTMIFGSNSSAAAVALRPRQVWSIVFTIILLWYFPHHRR</sequence>
<dbReference type="EMBL" id="QGKY02000089">
    <property type="protein sequence ID" value="KAF2612393.1"/>
    <property type="molecule type" value="Genomic_DNA"/>
</dbReference>
<evidence type="ECO:0000313" key="1">
    <source>
        <dbReference type="EMBL" id="KAF2577976.1"/>
    </source>
</evidence>
<accession>A0A8S9J9E3</accession>
<organism evidence="1 3">
    <name type="scientific">Brassica cretica</name>
    <name type="common">Mustard</name>
    <dbReference type="NCBI Taxonomy" id="69181"/>
    <lineage>
        <taxon>Eukaryota</taxon>
        <taxon>Viridiplantae</taxon>
        <taxon>Streptophyta</taxon>
        <taxon>Embryophyta</taxon>
        <taxon>Tracheophyta</taxon>
        <taxon>Spermatophyta</taxon>
        <taxon>Magnoliopsida</taxon>
        <taxon>eudicotyledons</taxon>
        <taxon>Gunneridae</taxon>
        <taxon>Pentapetalae</taxon>
        <taxon>rosids</taxon>
        <taxon>malvids</taxon>
        <taxon>Brassicales</taxon>
        <taxon>Brassicaceae</taxon>
        <taxon>Brassiceae</taxon>
        <taxon>Brassica</taxon>
    </lineage>
</organism>
<dbReference type="EMBL" id="QGKW02001660">
    <property type="protein sequence ID" value="KAF2577976.1"/>
    <property type="molecule type" value="Genomic_DNA"/>
</dbReference>
<dbReference type="Proteomes" id="UP000712281">
    <property type="component" value="Unassembled WGS sequence"/>
</dbReference>
<evidence type="ECO:0000313" key="3">
    <source>
        <dbReference type="Proteomes" id="UP000712281"/>
    </source>
</evidence>
<reference evidence="1" key="1">
    <citation type="submission" date="2019-12" db="EMBL/GenBank/DDBJ databases">
        <title>Genome sequencing and annotation of Brassica cretica.</title>
        <authorList>
            <person name="Studholme D.J."/>
            <person name="Sarris P.F."/>
        </authorList>
    </citation>
    <scope>NUCLEOTIDE SEQUENCE</scope>
    <source>
        <strain evidence="1">PFS-001/15</strain>
        <strain evidence="2">PFS-102/07</strain>
        <tissue evidence="1">Leaf</tissue>
    </source>
</reference>
<protein>
    <submittedName>
        <fullName evidence="1">Uncharacterized protein</fullName>
    </submittedName>
</protein>
<name>A0A8S9J9E3_BRACR</name>
<evidence type="ECO:0000313" key="2">
    <source>
        <dbReference type="EMBL" id="KAF2612393.1"/>
    </source>
</evidence>
<gene>
    <name evidence="1" type="ORF">F2Q68_00000108</name>
    <name evidence="2" type="ORF">F2Q70_00007078</name>
</gene>